<dbReference type="Proteomes" id="UP001558535">
    <property type="component" value="Unassembled WGS sequence"/>
</dbReference>
<organism evidence="1 2">
    <name type="scientific">Paraburkholderia phenoliruptrix</name>
    <dbReference type="NCBI Taxonomy" id="252970"/>
    <lineage>
        <taxon>Bacteria</taxon>
        <taxon>Pseudomonadati</taxon>
        <taxon>Pseudomonadota</taxon>
        <taxon>Betaproteobacteria</taxon>
        <taxon>Burkholderiales</taxon>
        <taxon>Burkholderiaceae</taxon>
        <taxon>Paraburkholderia</taxon>
    </lineage>
</organism>
<comment type="caution">
    <text evidence="1">The sequence shown here is derived from an EMBL/GenBank/DDBJ whole genome shotgun (WGS) entry which is preliminary data.</text>
</comment>
<evidence type="ECO:0000313" key="2">
    <source>
        <dbReference type="Proteomes" id="UP001558535"/>
    </source>
</evidence>
<name>A0ABV3WJ67_9BURK</name>
<keyword evidence="2" id="KW-1185">Reference proteome</keyword>
<sequence length="138" mass="14896">MTLVAGTAVAESQRAGEATSLRVATNAVEDDVAKMEATARAVIYNLKPGLDGLSVSELLAEINRNRTDGEDRHEFISIMQRNGKIRNALLSVGIHAQSALPDDELDVALYGLVVHPRRLLKACPDLKPLRAILEGITL</sequence>
<proteinExistence type="predicted"/>
<accession>A0ABV3WJ67</accession>
<protein>
    <submittedName>
        <fullName evidence="1">Uncharacterized protein</fullName>
    </submittedName>
</protein>
<dbReference type="RefSeq" id="WP_368608486.1">
    <property type="nucleotide sequence ID" value="NZ_JBFPKB010000012.1"/>
</dbReference>
<evidence type="ECO:0000313" key="1">
    <source>
        <dbReference type="EMBL" id="MEX3753281.1"/>
    </source>
</evidence>
<dbReference type="EMBL" id="JBFPKE010000012">
    <property type="protein sequence ID" value="MEX3753281.1"/>
    <property type="molecule type" value="Genomic_DNA"/>
</dbReference>
<gene>
    <name evidence="1" type="ORF">AB3X84_25105</name>
</gene>
<reference evidence="1 2" key="1">
    <citation type="submission" date="2024-07" db="EMBL/GenBank/DDBJ databases">
        <title>A survey of Mimosa microsymbionts across Brazilian biomes reveals a high diversity of Paraburkholderia nodulating endemic species, but also that Cupriavidus is common as a symbiont of widespread species.</title>
        <authorList>
            <person name="Rouws L."/>
            <person name="Barauna A."/>
            <person name="Beukes C."/>
            <person name="Rouws J.R.C."/>
            <person name="De Faria S.M."/>
            <person name="Gross E."/>
            <person name="Bueno Dos Reis Junior F."/>
            <person name="Simon M.F."/>
            <person name="Maluk M."/>
            <person name="Odee D.W."/>
            <person name="Kenicer G."/>
            <person name="Young J.P.W."/>
            <person name="Reis V.M."/>
            <person name="Zilli J."/>
            <person name="James E.K."/>
        </authorList>
    </citation>
    <scope>NUCLEOTIDE SEQUENCE [LARGE SCALE GENOMIC DNA]</scope>
    <source>
        <strain evidence="1 2">BR14375</strain>
    </source>
</reference>